<comment type="caution">
    <text evidence="2">The sequence shown here is derived from an EMBL/GenBank/DDBJ whole genome shotgun (WGS) entry which is preliminary data.</text>
</comment>
<evidence type="ECO:0000313" key="2">
    <source>
        <dbReference type="EMBL" id="OGD23604.1"/>
    </source>
</evidence>
<dbReference type="EMBL" id="MEYI01000035">
    <property type="protein sequence ID" value="OGD23604.1"/>
    <property type="molecule type" value="Genomic_DNA"/>
</dbReference>
<name>A0A1F5AZH1_9BACT</name>
<evidence type="ECO:0000256" key="1">
    <source>
        <dbReference type="SAM" id="Phobius"/>
    </source>
</evidence>
<feature type="transmembrane region" description="Helical" evidence="1">
    <location>
        <begin position="34"/>
        <end position="55"/>
    </location>
</feature>
<dbReference type="AlphaFoldDB" id="A0A1F5AZH1"/>
<proteinExistence type="predicted"/>
<keyword evidence="1" id="KW-1133">Transmembrane helix</keyword>
<organism evidence="2 3">
    <name type="scientific">Candidatus Azambacteria bacterium RBG_16_47_10</name>
    <dbReference type="NCBI Taxonomy" id="1797292"/>
    <lineage>
        <taxon>Bacteria</taxon>
        <taxon>Candidatus Azamiibacteriota</taxon>
    </lineage>
</organism>
<keyword evidence="1" id="KW-0472">Membrane</keyword>
<gene>
    <name evidence="2" type="ORF">A2Z10_01995</name>
</gene>
<protein>
    <submittedName>
        <fullName evidence="2">Uncharacterized protein</fullName>
    </submittedName>
</protein>
<sequence length="75" mass="7942">MAVSITAYTAASILGPLIVFGGGGYYIGTYFGGGKVFLFVGIGIAFIATNTLQFFKIRALLRKMDRESGKNAGNQ</sequence>
<keyword evidence="1" id="KW-0812">Transmembrane</keyword>
<reference evidence="2 3" key="1">
    <citation type="journal article" date="2016" name="Nat. Commun.">
        <title>Thousands of microbial genomes shed light on interconnected biogeochemical processes in an aquifer system.</title>
        <authorList>
            <person name="Anantharaman K."/>
            <person name="Brown C.T."/>
            <person name="Hug L.A."/>
            <person name="Sharon I."/>
            <person name="Castelle C.J."/>
            <person name="Probst A.J."/>
            <person name="Thomas B.C."/>
            <person name="Singh A."/>
            <person name="Wilkins M.J."/>
            <person name="Karaoz U."/>
            <person name="Brodie E.L."/>
            <person name="Williams K.H."/>
            <person name="Hubbard S.S."/>
            <person name="Banfield J.F."/>
        </authorList>
    </citation>
    <scope>NUCLEOTIDE SEQUENCE [LARGE SCALE GENOMIC DNA]</scope>
</reference>
<evidence type="ECO:0000313" key="3">
    <source>
        <dbReference type="Proteomes" id="UP000176639"/>
    </source>
</evidence>
<accession>A0A1F5AZH1</accession>
<feature type="transmembrane region" description="Helical" evidence="1">
    <location>
        <begin position="7"/>
        <end position="28"/>
    </location>
</feature>
<dbReference type="Proteomes" id="UP000176639">
    <property type="component" value="Unassembled WGS sequence"/>
</dbReference>